<accession>D6GWA0</accession>
<dbReference type="GO" id="GO:0006096">
    <property type="term" value="P:glycolytic process"/>
    <property type="evidence" value="ECO:0007669"/>
    <property type="project" value="UniProtKB-UniPathway"/>
</dbReference>
<dbReference type="SMART" id="SM01192">
    <property type="entry name" value="Enolase_C"/>
    <property type="match status" value="1"/>
</dbReference>
<evidence type="ECO:0000256" key="4">
    <source>
        <dbReference type="ARBA" id="ARBA00023152"/>
    </source>
</evidence>
<dbReference type="PRINTS" id="PR00148">
    <property type="entry name" value="ENOLASE"/>
</dbReference>
<evidence type="ECO:0000259" key="9">
    <source>
        <dbReference type="SMART" id="SM01192"/>
    </source>
</evidence>
<comment type="similarity">
    <text evidence="2">Belongs to the enolase family.</text>
</comment>
<dbReference type="Pfam" id="PF00113">
    <property type="entry name" value="Enolase_C"/>
    <property type="match status" value="1"/>
</dbReference>
<dbReference type="PANTHER" id="PTHR11902:SF1">
    <property type="entry name" value="ENOLASE"/>
    <property type="match status" value="1"/>
</dbReference>
<feature type="binding site" evidence="7">
    <location>
        <position position="295"/>
    </location>
    <ligand>
        <name>substrate</name>
    </ligand>
</feature>
<comment type="cofactor">
    <cofactor evidence="8">
        <name>Mg(2+)</name>
        <dbReference type="ChEBI" id="CHEBI:18420"/>
    </cofactor>
    <text evidence="8">Mg(2+) is required for catalysis and for stabilizing the dimer.</text>
</comment>
<dbReference type="InterPro" id="IPR036849">
    <property type="entry name" value="Enolase-like_C_sf"/>
</dbReference>
<keyword evidence="8" id="KW-0460">Magnesium</keyword>
<dbReference type="PANTHER" id="PTHR11902">
    <property type="entry name" value="ENOLASE"/>
    <property type="match status" value="1"/>
</dbReference>
<feature type="binding site" evidence="8">
    <location>
        <position position="223"/>
    </location>
    <ligand>
        <name>Mg(2+)</name>
        <dbReference type="ChEBI" id="CHEBI:18420"/>
    </ligand>
</feature>
<dbReference type="EC" id="4.2.1.11" evidence="3"/>
<sequence length="388" mass="43425">MEIKNARAIKIINANSNFTIEVIIETKCGNFRGSSPKGESNSKYEVEQFSKGIDQEISAFNEYLKKLIGRTINSINDIFTIEKEIPPEFIGGPSLSLSYALIYALSNDLNKEPYDLFGKKHNVIPVCKMIGGGLHASGLGMDIQEILVTTITEKNKESIDTTLKVYKEVKRLLEKSTDSFLGGVDPEGGFISGLDNYESLKLVREAIENIIKESSMDIRLGIDFAASTFYKDGKYYYRRPIYGKSQLDRGEQIDLTKKLADEFDIFFVEDPVDQTLPDDYAEIMKNLNGSMVVGDDLTATTPERLEKVHSSINATLIKPNQVGLMYKVKEYSDLADKFKIDKVVSHRSEETAIPIISDVAAGLGAKYLKVGINRGERIEKINRLIELD</sequence>
<keyword evidence="8" id="KW-0479">Metal-binding</keyword>
<feature type="binding site" evidence="7">
    <location>
        <begin position="345"/>
        <end position="348"/>
    </location>
    <ligand>
        <name>substrate</name>
    </ligand>
</feature>
<name>D6GWA0_PARA5</name>
<organism evidence="10 11">
    <name type="scientific">Candidatus Parvarchaeum acidophilus ARMAN-5</name>
    <dbReference type="NCBI Taxonomy" id="662762"/>
    <lineage>
        <taxon>Archaea</taxon>
        <taxon>Candidatus Parvarchaeota</taxon>
        <taxon>Candidatus Parvarchaeum</taxon>
    </lineage>
</organism>
<dbReference type="AlphaFoldDB" id="D6GWA0"/>
<reference evidence="10 11" key="1">
    <citation type="journal article" date="2010" name="Proc. Natl. Acad. Sci. U.S.A.">
        <title>Enigmatic, ultrasmall, uncultivated Archaea.</title>
        <authorList>
            <person name="Baker B.J."/>
            <person name="Comolli L.R."/>
            <person name="Dick G.J."/>
            <person name="Hauser L.J."/>
            <person name="Hyatt D."/>
            <person name="Dill B.D."/>
            <person name="Land M.L."/>
            <person name="Verberkmoes N.C."/>
            <person name="Hettich R.L."/>
            <person name="Banfield J.F."/>
        </authorList>
    </citation>
    <scope>NUCLEOTIDE SEQUENCE [LARGE SCALE GENOMIC DNA]</scope>
</reference>
<evidence type="ECO:0000256" key="6">
    <source>
        <dbReference type="PIRSR" id="PIRSR001400-1"/>
    </source>
</evidence>
<feature type="binding site" evidence="7">
    <location>
        <position position="135"/>
    </location>
    <ligand>
        <name>substrate</name>
    </ligand>
</feature>
<dbReference type="InterPro" id="IPR020810">
    <property type="entry name" value="Enolase_C"/>
</dbReference>
<feature type="binding site" evidence="8">
    <location>
        <position position="295"/>
    </location>
    <ligand>
        <name>Mg(2+)</name>
        <dbReference type="ChEBI" id="CHEBI:18420"/>
    </ligand>
</feature>
<evidence type="ECO:0000313" key="11">
    <source>
        <dbReference type="Proteomes" id="UP000009376"/>
    </source>
</evidence>
<proteinExistence type="inferred from homology"/>
<dbReference type="SUPFAM" id="SSF51604">
    <property type="entry name" value="Enolase C-terminal domain-like"/>
    <property type="match status" value="1"/>
</dbReference>
<keyword evidence="5" id="KW-0456">Lyase</keyword>
<dbReference type="Gene3D" id="3.30.390.10">
    <property type="entry name" value="Enolase-like, N-terminal domain"/>
    <property type="match status" value="1"/>
</dbReference>
<evidence type="ECO:0000256" key="7">
    <source>
        <dbReference type="PIRSR" id="PIRSR001400-2"/>
    </source>
</evidence>
<dbReference type="Proteomes" id="UP000009376">
    <property type="component" value="Unassembled WGS sequence"/>
</dbReference>
<evidence type="ECO:0000256" key="5">
    <source>
        <dbReference type="ARBA" id="ARBA00023239"/>
    </source>
</evidence>
<dbReference type="PIRSF" id="PIRSF001400">
    <property type="entry name" value="Enolase"/>
    <property type="match status" value="1"/>
</dbReference>
<dbReference type="GO" id="GO:0004634">
    <property type="term" value="F:phosphopyruvate hydratase activity"/>
    <property type="evidence" value="ECO:0007669"/>
    <property type="project" value="UniProtKB-EC"/>
</dbReference>
<feature type="active site" description="Proton acceptor" evidence="6">
    <location>
        <position position="318"/>
    </location>
</feature>
<protein>
    <recommendedName>
        <fullName evidence="3">phosphopyruvate hydratase</fullName>
        <ecNumber evidence="3">4.2.1.11</ecNumber>
    </recommendedName>
</protein>
<feature type="binding site" evidence="7">
    <location>
        <position position="145"/>
    </location>
    <ligand>
        <name>substrate</name>
    </ligand>
</feature>
<dbReference type="Gene3D" id="3.20.20.120">
    <property type="entry name" value="Enolase-like C-terminal domain"/>
    <property type="match status" value="1"/>
</dbReference>
<feature type="binding site" evidence="7">
    <location>
        <position position="369"/>
    </location>
    <ligand>
        <name>substrate</name>
    </ligand>
</feature>
<feature type="binding site" evidence="7">
    <location>
        <position position="269"/>
    </location>
    <ligand>
        <name>substrate</name>
    </ligand>
</feature>
<dbReference type="SUPFAM" id="SSF54826">
    <property type="entry name" value="Enolase N-terminal domain-like"/>
    <property type="match status" value="1"/>
</dbReference>
<dbReference type="GO" id="GO:0000015">
    <property type="term" value="C:phosphopyruvate hydratase complex"/>
    <property type="evidence" value="ECO:0007669"/>
    <property type="project" value="InterPro"/>
</dbReference>
<dbReference type="GO" id="GO:0000287">
    <property type="term" value="F:magnesium ion binding"/>
    <property type="evidence" value="ECO:0007669"/>
    <property type="project" value="InterPro"/>
</dbReference>
<keyword evidence="4" id="KW-0324">Glycolysis</keyword>
<feature type="active site" description="Proton donor" evidence="6">
    <location>
        <position position="187"/>
    </location>
</feature>
<comment type="pathway">
    <text evidence="1">Carbohydrate degradation; glycolysis; pyruvate from D-glyceraldehyde 3-phosphate: step 4/5.</text>
</comment>
<feature type="domain" description="Enolase C-terminal TIM barrel" evidence="9">
    <location>
        <begin position="121"/>
        <end position="388"/>
    </location>
</feature>
<dbReference type="EMBL" id="GG745584">
    <property type="protein sequence ID" value="EFD92504.1"/>
    <property type="molecule type" value="Genomic_DNA"/>
</dbReference>
<evidence type="ECO:0000256" key="8">
    <source>
        <dbReference type="PIRSR" id="PIRSR001400-3"/>
    </source>
</evidence>
<evidence type="ECO:0000256" key="1">
    <source>
        <dbReference type="ARBA" id="ARBA00005031"/>
    </source>
</evidence>
<evidence type="ECO:0000256" key="2">
    <source>
        <dbReference type="ARBA" id="ARBA00009604"/>
    </source>
</evidence>
<dbReference type="UniPathway" id="UPA00109">
    <property type="reaction ID" value="UER00187"/>
</dbReference>
<feature type="binding site" evidence="8">
    <location>
        <position position="269"/>
    </location>
    <ligand>
        <name>Mg(2+)</name>
        <dbReference type="ChEBI" id="CHEBI:18420"/>
    </ligand>
</feature>
<evidence type="ECO:0000256" key="3">
    <source>
        <dbReference type="ARBA" id="ARBA00012058"/>
    </source>
</evidence>
<dbReference type="InterPro" id="IPR029017">
    <property type="entry name" value="Enolase-like_N"/>
</dbReference>
<gene>
    <name evidence="10" type="ORF">BJBARM5_0782</name>
</gene>
<keyword evidence="10" id="KW-0670">Pyruvate</keyword>
<evidence type="ECO:0000313" key="10">
    <source>
        <dbReference type="EMBL" id="EFD92504.1"/>
    </source>
</evidence>
<dbReference type="InterPro" id="IPR000941">
    <property type="entry name" value="Enolase"/>
</dbReference>